<keyword evidence="2" id="KW-1185">Reference proteome</keyword>
<name>A0A1X3CQV1_9NEIS</name>
<dbReference type="EMBL" id="LR134313">
    <property type="protein sequence ID" value="VEF00410.1"/>
    <property type="molecule type" value="Genomic_DNA"/>
</dbReference>
<dbReference type="Pfam" id="PF05947">
    <property type="entry name" value="T6SS_TssF"/>
    <property type="match status" value="1"/>
</dbReference>
<gene>
    <name evidence="1" type="ORF">NCTC10296_00840</name>
</gene>
<dbReference type="OrthoDB" id="9763676at2"/>
<evidence type="ECO:0000313" key="2">
    <source>
        <dbReference type="Proteomes" id="UP000279284"/>
    </source>
</evidence>
<dbReference type="PIRSF" id="PIRSF028304">
    <property type="entry name" value="UCP028304"/>
    <property type="match status" value="1"/>
</dbReference>
<dbReference type="STRING" id="493.BWD07_11055"/>
<dbReference type="Proteomes" id="UP000279284">
    <property type="component" value="Chromosome"/>
</dbReference>
<protein>
    <submittedName>
        <fullName evidence="1">Uncharacterized protein conserved in bacteria</fullName>
    </submittedName>
</protein>
<dbReference type="PANTHER" id="PTHR35370">
    <property type="entry name" value="CYTOPLASMIC PROTEIN-RELATED-RELATED"/>
    <property type="match status" value="1"/>
</dbReference>
<dbReference type="AlphaFoldDB" id="A0A1X3CQV1"/>
<organism evidence="1 2">
    <name type="scientific">Neisseria canis</name>
    <dbReference type="NCBI Taxonomy" id="493"/>
    <lineage>
        <taxon>Bacteria</taxon>
        <taxon>Pseudomonadati</taxon>
        <taxon>Pseudomonadota</taxon>
        <taxon>Betaproteobacteria</taxon>
        <taxon>Neisseriales</taxon>
        <taxon>Neisseriaceae</taxon>
        <taxon>Neisseria</taxon>
    </lineage>
</organism>
<reference evidence="1 2" key="1">
    <citation type="submission" date="2018-12" db="EMBL/GenBank/DDBJ databases">
        <authorList>
            <consortium name="Pathogen Informatics"/>
        </authorList>
    </citation>
    <scope>NUCLEOTIDE SEQUENCE [LARGE SCALE GENOMIC DNA]</scope>
    <source>
        <strain evidence="1 2">NCTC10296</strain>
    </source>
</reference>
<evidence type="ECO:0000313" key="1">
    <source>
        <dbReference type="EMBL" id="VEF00410.1"/>
    </source>
</evidence>
<dbReference type="InterPro" id="IPR010272">
    <property type="entry name" value="T6SS_TssF"/>
</dbReference>
<proteinExistence type="predicted"/>
<dbReference type="PANTHER" id="PTHR35370:SF1">
    <property type="entry name" value="TYPE VI SECRETION SYSTEM COMPONENT TSSF1"/>
    <property type="match status" value="1"/>
</dbReference>
<dbReference type="RefSeq" id="WP_085417467.1">
    <property type="nucleotide sequence ID" value="NZ_CAUJPY010000036.1"/>
</dbReference>
<sequence length="658" mass="74320">MNNKLLSYYNKELAFLKEMGREFALKYPKVASRLALDTSDIPDPYVERLLEGVSFLTARTQLKLDAEYPRFVQRILEVVYPDFINQKPAAAIVNLEPAGQYNADVINLLERGRILRSLPIDEFKVSCPFSVTKTTEILPLRIEKAKYTDSLGYLPGTLPMLKPSSGKKVQSALRLDFSLSVPGACSEMLPDALPVFLGTELSKSSSLLFLLASECVGVVCHSYENPKQWHFLLPSKPEHSGFSEDEALSFNLDKSVSAFRILQEYARLPEKFLFIAQKDIKQAVRQAEKEGHLPKVPEQLEEIVSDKGINKKIITYRKRYFSLSFLFSHKISELTELVGVEDFSVNAVPVVNLFRKKSARFPVNIQDREHHVVIDRTQPLNYEVHSIEQVKGFDTNNRQTVVFSPMYKAPDMGLFPEAQTQHAYFSARRADRMPSENAVKNGFRSSYLGSEVFLSLADNKDYAFNSGIQHLSVDAWCTSRDLPLMMPRDGESDFLIEGFLPVSSIKLISKLTRPLAAVSEDRTLWPFLNQLSLNYLSLLNTDQENAPVTLKELLMVFVSSENDLLKKQIESITRVDTTVVNKVVRHHGTAAPVRGIKITVTLDDAQLGGIHPFLFGSVLNHYFRRLVSINSFIQLQIDTLQQGHVATWPTAVGERVII</sequence>
<dbReference type="KEGG" id="nci:NCTC10296_00840"/>
<accession>A0A1X3CQV1</accession>